<dbReference type="Proteomes" id="UP000053240">
    <property type="component" value="Unassembled WGS sequence"/>
</dbReference>
<dbReference type="EMBL" id="KQ459717">
    <property type="protein sequence ID" value="KPJ20307.1"/>
    <property type="molecule type" value="Genomic_DNA"/>
</dbReference>
<name>A0A0N0PF33_PAPMA</name>
<accession>A0A0N0PF33</accession>
<dbReference type="InParanoid" id="A0A0N0PF33"/>
<gene>
    <name evidence="2" type="ORF">RR48_04905</name>
</gene>
<evidence type="ECO:0000313" key="2">
    <source>
        <dbReference type="EMBL" id="KPJ20307.1"/>
    </source>
</evidence>
<proteinExistence type="predicted"/>
<keyword evidence="3" id="KW-1185">Reference proteome</keyword>
<organism evidence="2 3">
    <name type="scientific">Papilio machaon</name>
    <name type="common">Old World swallowtail butterfly</name>
    <dbReference type="NCBI Taxonomy" id="76193"/>
    <lineage>
        <taxon>Eukaryota</taxon>
        <taxon>Metazoa</taxon>
        <taxon>Ecdysozoa</taxon>
        <taxon>Arthropoda</taxon>
        <taxon>Hexapoda</taxon>
        <taxon>Insecta</taxon>
        <taxon>Pterygota</taxon>
        <taxon>Neoptera</taxon>
        <taxon>Endopterygota</taxon>
        <taxon>Lepidoptera</taxon>
        <taxon>Glossata</taxon>
        <taxon>Ditrysia</taxon>
        <taxon>Papilionoidea</taxon>
        <taxon>Papilionidae</taxon>
        <taxon>Papilioninae</taxon>
        <taxon>Papilio</taxon>
    </lineage>
</organism>
<reference evidence="2 3" key="1">
    <citation type="journal article" date="2015" name="Nat. Commun.">
        <title>Outbred genome sequencing and CRISPR/Cas9 gene editing in butterflies.</title>
        <authorList>
            <person name="Li X."/>
            <person name="Fan D."/>
            <person name="Zhang W."/>
            <person name="Liu G."/>
            <person name="Zhang L."/>
            <person name="Zhao L."/>
            <person name="Fang X."/>
            <person name="Chen L."/>
            <person name="Dong Y."/>
            <person name="Chen Y."/>
            <person name="Ding Y."/>
            <person name="Zhao R."/>
            <person name="Feng M."/>
            <person name="Zhu Y."/>
            <person name="Feng Y."/>
            <person name="Jiang X."/>
            <person name="Zhu D."/>
            <person name="Xiang H."/>
            <person name="Feng X."/>
            <person name="Li S."/>
            <person name="Wang J."/>
            <person name="Zhang G."/>
            <person name="Kronforst M.R."/>
            <person name="Wang W."/>
        </authorList>
    </citation>
    <scope>NUCLEOTIDE SEQUENCE [LARGE SCALE GENOMIC DNA]</scope>
    <source>
        <strain evidence="2">Ya'a_city_454_Pm</strain>
        <tissue evidence="2">Whole body</tissue>
    </source>
</reference>
<evidence type="ECO:0000313" key="3">
    <source>
        <dbReference type="Proteomes" id="UP000053240"/>
    </source>
</evidence>
<protein>
    <submittedName>
        <fullName evidence="2">Uncharacterized protein</fullName>
    </submittedName>
</protein>
<dbReference type="AlphaFoldDB" id="A0A0N0PF33"/>
<sequence length="103" mass="11488">MILKVAPVQQTDLREKHCGDEGNLRQLFEAALYSELVSLLLRHERHDAAHIGPGAKDPHSRLPDPPGTGLTGPVWYGPSRTGFWYALAQALHFTCVSRKRTCK</sequence>
<evidence type="ECO:0000256" key="1">
    <source>
        <dbReference type="SAM" id="MobiDB-lite"/>
    </source>
</evidence>
<feature type="region of interest" description="Disordered" evidence="1">
    <location>
        <begin position="49"/>
        <end position="70"/>
    </location>
</feature>